<evidence type="ECO:0000256" key="3">
    <source>
        <dbReference type="PIRNR" id="PIRNR001365"/>
    </source>
</evidence>
<keyword evidence="7" id="KW-1185">Reference proteome</keyword>
<dbReference type="Pfam" id="PF00701">
    <property type="entry name" value="DHDPS"/>
    <property type="match status" value="1"/>
</dbReference>
<dbReference type="GO" id="GO:0008840">
    <property type="term" value="F:4-hydroxy-tetrahydrodipicolinate synthase activity"/>
    <property type="evidence" value="ECO:0007669"/>
    <property type="project" value="TreeGrafter"/>
</dbReference>
<proteinExistence type="inferred from homology"/>
<dbReference type="SMART" id="SM01130">
    <property type="entry name" value="DHDPS"/>
    <property type="match status" value="1"/>
</dbReference>
<dbReference type="RefSeq" id="WP_123421275.1">
    <property type="nucleotide sequence ID" value="NZ_RJUL01000004.1"/>
</dbReference>
<dbReference type="PANTHER" id="PTHR12128:SF66">
    <property type="entry name" value="4-HYDROXY-2-OXOGLUTARATE ALDOLASE, MITOCHONDRIAL"/>
    <property type="match status" value="1"/>
</dbReference>
<evidence type="ECO:0000313" key="6">
    <source>
        <dbReference type="EMBL" id="ROQ27396.1"/>
    </source>
</evidence>
<organism evidence="6 7">
    <name type="scientific">Gallaecimonas pentaromativorans</name>
    <dbReference type="NCBI Taxonomy" id="584787"/>
    <lineage>
        <taxon>Bacteria</taxon>
        <taxon>Pseudomonadati</taxon>
        <taxon>Pseudomonadota</taxon>
        <taxon>Gammaproteobacteria</taxon>
        <taxon>Enterobacterales</taxon>
        <taxon>Gallaecimonadaceae</taxon>
        <taxon>Gallaecimonas</taxon>
    </lineage>
</organism>
<evidence type="ECO:0000256" key="2">
    <source>
        <dbReference type="ARBA" id="ARBA00023239"/>
    </source>
</evidence>
<name>A0A3N1PS79_9GAMM</name>
<dbReference type="GO" id="GO:0005829">
    <property type="term" value="C:cytosol"/>
    <property type="evidence" value="ECO:0007669"/>
    <property type="project" value="TreeGrafter"/>
</dbReference>
<sequence length="285" mass="29672">MKAGLYAYPLTPFAGSGIDYQALDGLVARLSEAGVDGIGALGSTGCAPYLEVAQRLAISERVIAQAGQVPVMVGISALATRDVLRLAEGAQRQGAASLLLAPVSYQPLNEDEVFGLYQSLSAACDLPLCVYENPRTTQFTFSDALRQALAQLPRVAAFKLPGLTPADNRRLRALLPPHINLGVAGDGAAAVALGSGVASWHSVAAGLFPEACRALYLAAKAQQQHDTLAQLWALFTRFGSLKVMAASAALLGLVGHSLPQPLQPLGPEATREVKEVLVALGLLGI</sequence>
<dbReference type="STRING" id="584787.GCA_001247655_02468"/>
<evidence type="ECO:0000256" key="5">
    <source>
        <dbReference type="PIRSR" id="PIRSR001365-2"/>
    </source>
</evidence>
<protein>
    <submittedName>
        <fullName evidence="6">4-hydroxy-tetrahydrodipicolinate synthase</fullName>
    </submittedName>
</protein>
<evidence type="ECO:0000256" key="1">
    <source>
        <dbReference type="ARBA" id="ARBA00007592"/>
    </source>
</evidence>
<dbReference type="InterPro" id="IPR013785">
    <property type="entry name" value="Aldolase_TIM"/>
</dbReference>
<dbReference type="PIRSF" id="PIRSF001365">
    <property type="entry name" value="DHDPS"/>
    <property type="match status" value="1"/>
</dbReference>
<dbReference type="AlphaFoldDB" id="A0A3N1PS79"/>
<dbReference type="PANTHER" id="PTHR12128">
    <property type="entry name" value="DIHYDRODIPICOLINATE SYNTHASE"/>
    <property type="match status" value="1"/>
</dbReference>
<feature type="binding site" evidence="5">
    <location>
        <position position="44"/>
    </location>
    <ligand>
        <name>pyruvate</name>
        <dbReference type="ChEBI" id="CHEBI:15361"/>
    </ligand>
</feature>
<comment type="caution">
    <text evidence="6">The sequence shown here is derived from an EMBL/GenBank/DDBJ whole genome shotgun (WGS) entry which is preliminary data.</text>
</comment>
<dbReference type="PRINTS" id="PR00146">
    <property type="entry name" value="DHPICSNTHASE"/>
</dbReference>
<gene>
    <name evidence="6" type="ORF">EDC28_10444</name>
</gene>
<dbReference type="Proteomes" id="UP000268033">
    <property type="component" value="Unassembled WGS sequence"/>
</dbReference>
<evidence type="ECO:0000313" key="7">
    <source>
        <dbReference type="Proteomes" id="UP000268033"/>
    </source>
</evidence>
<dbReference type="CDD" id="cd00408">
    <property type="entry name" value="DHDPS-like"/>
    <property type="match status" value="1"/>
</dbReference>
<evidence type="ECO:0000256" key="4">
    <source>
        <dbReference type="PIRSR" id="PIRSR001365-1"/>
    </source>
</evidence>
<accession>A0A3N1PS79</accession>
<dbReference type="EMBL" id="RJUL01000004">
    <property type="protein sequence ID" value="ROQ27396.1"/>
    <property type="molecule type" value="Genomic_DNA"/>
</dbReference>
<feature type="active site" description="Proton donor/acceptor" evidence="4">
    <location>
        <position position="131"/>
    </location>
</feature>
<dbReference type="Gene3D" id="3.20.20.70">
    <property type="entry name" value="Aldolase class I"/>
    <property type="match status" value="1"/>
</dbReference>
<dbReference type="SUPFAM" id="SSF51569">
    <property type="entry name" value="Aldolase"/>
    <property type="match status" value="1"/>
</dbReference>
<reference evidence="6 7" key="1">
    <citation type="submission" date="2018-11" db="EMBL/GenBank/DDBJ databases">
        <title>Genomic Encyclopedia of Type Strains, Phase IV (KMG-IV): sequencing the most valuable type-strain genomes for metagenomic binning, comparative biology and taxonomic classification.</title>
        <authorList>
            <person name="Goeker M."/>
        </authorList>
    </citation>
    <scope>NUCLEOTIDE SEQUENCE [LARGE SCALE GENOMIC DNA]</scope>
    <source>
        <strain evidence="6 7">DSM 21945</strain>
    </source>
</reference>
<dbReference type="InterPro" id="IPR002220">
    <property type="entry name" value="DapA-like"/>
</dbReference>
<comment type="similarity">
    <text evidence="1 3">Belongs to the DapA family.</text>
</comment>
<keyword evidence="2 3" id="KW-0456">Lyase</keyword>
<feature type="active site" description="Schiff-base intermediate with substrate" evidence="4">
    <location>
        <position position="159"/>
    </location>
</feature>